<accession>A0ACC5Z598</accession>
<proteinExistence type="predicted"/>
<name>A0ACC5Z598_9TELE</name>
<comment type="caution">
    <text evidence="1">The sequence shown here is derived from an EMBL/GenBank/DDBJ whole genome shotgun (WGS) entry which is preliminary data.</text>
</comment>
<gene>
    <name evidence="1" type="ORF">PDJAM_G00092430</name>
</gene>
<evidence type="ECO:0000313" key="2">
    <source>
        <dbReference type="Proteomes" id="UP000830395"/>
    </source>
</evidence>
<sequence length="267" mass="30223">MANRTQAQTIEQAEVLGQIFSKDSIEYKLLLRYTQKKTTTNSPSTQSNGVGEANVASPTQPQDRHKPRKLKKHTFLKIISCVRPVKEDDGPVTGKRRQPAAGDSSRPDQEEVEQIVNKLTKITDRVHFLSTDIETDSDDVVERIVELLREQGDKLNEEIEKNHVLRKQLQDSLSYGFFKKVAQTFMQRLSPEERPTTQSPQQAEIALTCELTSRLNAMDCHPMNRVLGFGAKYLQDYLSPWVIQQGGYSKDMCCRLIGISKLSGVSE</sequence>
<dbReference type="EMBL" id="CM040992">
    <property type="protein sequence ID" value="MCJ8743308.1"/>
    <property type="molecule type" value="Genomic_DNA"/>
</dbReference>
<reference evidence="1" key="1">
    <citation type="submission" date="2020-02" db="EMBL/GenBank/DDBJ databases">
        <title>Genome sequencing of the panga catfish, Pangasius djambal.</title>
        <authorList>
            <person name="Wen M."/>
            <person name="Zahm M."/>
            <person name="Roques C."/>
            <person name="Cabau C."/>
            <person name="Klopp C."/>
            <person name="Donnadieu C."/>
            <person name="Jouanno E."/>
            <person name="Avarre J.-C."/>
            <person name="Campet M."/>
            <person name="Ha T."/>
            <person name="Dugue R."/>
            <person name="Lampietro C."/>
            <person name="Louis A."/>
            <person name="Herpin A."/>
            <person name="Echchiki A."/>
            <person name="Berthelot C."/>
            <person name="Parey E."/>
            <person name="Roest-Crollius H."/>
            <person name="Braasch I."/>
            <person name="Postlethwait J.H."/>
            <person name="Bobe J."/>
            <person name="Montfort J."/>
            <person name="Bouchez O."/>
            <person name="Begum T."/>
            <person name="Schartl M."/>
            <person name="Gustiano R."/>
            <person name="Guiguen Y."/>
        </authorList>
    </citation>
    <scope>NUCLEOTIDE SEQUENCE</scope>
    <source>
        <strain evidence="1">Pdj_M5554</strain>
    </source>
</reference>
<organism evidence="1 2">
    <name type="scientific">Pangasius djambal</name>
    <dbReference type="NCBI Taxonomy" id="1691987"/>
    <lineage>
        <taxon>Eukaryota</taxon>
        <taxon>Metazoa</taxon>
        <taxon>Chordata</taxon>
        <taxon>Craniata</taxon>
        <taxon>Vertebrata</taxon>
        <taxon>Euteleostomi</taxon>
        <taxon>Actinopterygii</taxon>
        <taxon>Neopterygii</taxon>
        <taxon>Teleostei</taxon>
        <taxon>Ostariophysi</taxon>
        <taxon>Siluriformes</taxon>
        <taxon>Pangasiidae</taxon>
        <taxon>Pangasius</taxon>
    </lineage>
</organism>
<keyword evidence="2" id="KW-1185">Reference proteome</keyword>
<dbReference type="Proteomes" id="UP000830395">
    <property type="component" value="Chromosome 18"/>
</dbReference>
<protein>
    <submittedName>
        <fullName evidence="1">Uncharacterized protein</fullName>
    </submittedName>
</protein>
<evidence type="ECO:0000313" key="1">
    <source>
        <dbReference type="EMBL" id="MCJ8743308.1"/>
    </source>
</evidence>